<dbReference type="RefSeq" id="WP_126678537.1">
    <property type="nucleotide sequence ID" value="NZ_CAUTUZ010000004.1"/>
</dbReference>
<keyword evidence="3" id="KW-1185">Reference proteome</keyword>
<dbReference type="OrthoDB" id="7560678at2"/>
<dbReference type="Pfam" id="PF00534">
    <property type="entry name" value="Glycos_transf_1"/>
    <property type="match status" value="1"/>
</dbReference>
<dbReference type="Proteomes" id="UP000278983">
    <property type="component" value="Unassembled WGS sequence"/>
</dbReference>
<proteinExistence type="predicted"/>
<reference evidence="2 3" key="1">
    <citation type="submission" date="2018-12" db="EMBL/GenBank/DDBJ databases">
        <title>Genome sequencing of Prevotella sp. KCOM 3155 (= JS262).</title>
        <authorList>
            <person name="Kook J.-K."/>
            <person name="Park S.-N."/>
            <person name="Lim Y.K."/>
        </authorList>
    </citation>
    <scope>NUCLEOTIDE SEQUENCE [LARGE SCALE GENOMIC DNA]</scope>
    <source>
        <strain evidence="2 3">KCOM 3155</strain>
    </source>
</reference>
<dbReference type="CDD" id="cd03801">
    <property type="entry name" value="GT4_PimA-like"/>
    <property type="match status" value="1"/>
</dbReference>
<comment type="caution">
    <text evidence="2">The sequence shown here is derived from an EMBL/GenBank/DDBJ whole genome shotgun (WGS) entry which is preliminary data.</text>
</comment>
<dbReference type="Gene3D" id="3.40.50.2000">
    <property type="entry name" value="Glycogen Phosphorylase B"/>
    <property type="match status" value="2"/>
</dbReference>
<organism evidence="2 3">
    <name type="scientific">Prevotella koreensis</name>
    <dbReference type="NCBI Taxonomy" id="2490854"/>
    <lineage>
        <taxon>Bacteria</taxon>
        <taxon>Pseudomonadati</taxon>
        <taxon>Bacteroidota</taxon>
        <taxon>Bacteroidia</taxon>
        <taxon>Bacteroidales</taxon>
        <taxon>Prevotellaceae</taxon>
        <taxon>Prevotella</taxon>
    </lineage>
</organism>
<dbReference type="PANTHER" id="PTHR12526">
    <property type="entry name" value="GLYCOSYLTRANSFERASE"/>
    <property type="match status" value="1"/>
</dbReference>
<feature type="domain" description="Glycosyl transferase family 1" evidence="1">
    <location>
        <begin position="183"/>
        <end position="346"/>
    </location>
</feature>
<sequence length="377" mass="43860">MKSNILFIMHMPPPIHGAAVVGKYIHDSELINKTFDCHYINLATAKNLKDIGKFGFYKVWDFFTKLIKIRKTLHKLRPKLVYITPNACGFAFYKDFLIVKMIKVLGYKVVLHYHNKGVKNRQDRFVDNLLYKDFFSEVKVILLAEQLYDDMKKYVNRENVYICPNGIPDISLCSRSVLETERLDKTIPHILFLSNLLIDKGVFVLLDALNILKTKNVRFFCDFVGGETMEINREKFEIETIKRDLKGYTKYHGKKMGDEKDEIFQRASIFVLPSFYSNEAFPLVNIEAMAHKLPVISTFIGGIPAEIENGEEGFVIEPRNANVLADRIQWLLENPNEAKLMGERGRMKFEREFNIKVFEKRITNILQTVIDYNNFSS</sequence>
<keyword evidence="2" id="KW-0808">Transferase</keyword>
<dbReference type="EMBL" id="RYYU01000001">
    <property type="protein sequence ID" value="RUL59379.1"/>
    <property type="molecule type" value="Genomic_DNA"/>
</dbReference>
<evidence type="ECO:0000313" key="2">
    <source>
        <dbReference type="EMBL" id="RUL59379.1"/>
    </source>
</evidence>
<protein>
    <submittedName>
        <fullName evidence="2">Glycosyltransferase family 1 protein</fullName>
    </submittedName>
</protein>
<dbReference type="InterPro" id="IPR001296">
    <property type="entry name" value="Glyco_trans_1"/>
</dbReference>
<gene>
    <name evidence="2" type="ORF">EHV08_06150</name>
</gene>
<evidence type="ECO:0000313" key="3">
    <source>
        <dbReference type="Proteomes" id="UP000278983"/>
    </source>
</evidence>
<dbReference type="SUPFAM" id="SSF53756">
    <property type="entry name" value="UDP-Glycosyltransferase/glycogen phosphorylase"/>
    <property type="match status" value="1"/>
</dbReference>
<dbReference type="PANTHER" id="PTHR12526:SF638">
    <property type="entry name" value="SPORE COAT PROTEIN SA"/>
    <property type="match status" value="1"/>
</dbReference>
<dbReference type="AlphaFoldDB" id="A0A3S0RP10"/>
<accession>A0A3S0RP10</accession>
<name>A0A3S0RP10_9BACT</name>
<evidence type="ECO:0000259" key="1">
    <source>
        <dbReference type="Pfam" id="PF00534"/>
    </source>
</evidence>
<dbReference type="GO" id="GO:0016757">
    <property type="term" value="F:glycosyltransferase activity"/>
    <property type="evidence" value="ECO:0007669"/>
    <property type="project" value="InterPro"/>
</dbReference>